<feature type="signal peptide" evidence="8">
    <location>
        <begin position="1"/>
        <end position="23"/>
    </location>
</feature>
<feature type="chain" id="PRO_5035453083" description="DNA-directed RNA polymerase III subunit RPC3" evidence="8">
    <location>
        <begin position="24"/>
        <end position="96"/>
    </location>
</feature>
<keyword evidence="8" id="KW-0732">Signal</keyword>
<comment type="caution">
    <text evidence="10">The sequence shown here is derived from an EMBL/GenBank/DDBJ whole genome shotgun (WGS) entry which is preliminary data.</text>
</comment>
<comment type="similarity">
    <text evidence="2 7">Belongs to the eukaryotic RPC3/POLR3C RNA polymerase subunit family.</text>
</comment>
<reference evidence="10" key="1">
    <citation type="journal article" date="2017" name="Gigascience">
        <title>The genome draft of coconut (Cocos nucifera).</title>
        <authorList>
            <person name="Xiao Y."/>
            <person name="Xu P."/>
            <person name="Fan H."/>
            <person name="Baudouin L."/>
            <person name="Xia W."/>
            <person name="Bocs S."/>
            <person name="Xu J."/>
            <person name="Li Q."/>
            <person name="Guo A."/>
            <person name="Zhou L."/>
            <person name="Li J."/>
            <person name="Wu Y."/>
            <person name="Ma Z."/>
            <person name="Armero A."/>
            <person name="Issali A.E."/>
            <person name="Liu N."/>
            <person name="Peng M."/>
            <person name="Yang Y."/>
        </authorList>
    </citation>
    <scope>NUCLEOTIDE SEQUENCE</scope>
    <source>
        <tissue evidence="10">Spear leaf of Hainan Tall coconut</tissue>
    </source>
</reference>
<sequence>MAGQHGLELAVTLIIAHFVDLVAKVCSCLLHRWTLFLQEIIRAAELSSSQVKNCLLVLIQHNCVRAFSSPRPGGDQHYVALSDNILHRMRFSKIRK</sequence>
<feature type="domain" description="RNA polymerase III subunit RPC82-related helix-turn-helix" evidence="9">
    <location>
        <begin position="8"/>
        <end position="68"/>
    </location>
</feature>
<dbReference type="GO" id="GO:0005666">
    <property type="term" value="C:RNA polymerase III complex"/>
    <property type="evidence" value="ECO:0007669"/>
    <property type="project" value="UniProtKB-UniRule"/>
</dbReference>
<dbReference type="FunFam" id="1.10.10.10:FF:000218">
    <property type="entry name" value="DNA-directed RNA polymerase III subunit RPC3"/>
    <property type="match status" value="1"/>
</dbReference>
<keyword evidence="6 7" id="KW-0539">Nucleus</keyword>
<proteinExistence type="inferred from homology"/>
<dbReference type="InterPro" id="IPR039748">
    <property type="entry name" value="RPC3"/>
</dbReference>
<evidence type="ECO:0000313" key="10">
    <source>
        <dbReference type="EMBL" id="KAG1346687.1"/>
    </source>
</evidence>
<evidence type="ECO:0000313" key="11">
    <source>
        <dbReference type="Proteomes" id="UP000797356"/>
    </source>
</evidence>
<evidence type="ECO:0000256" key="1">
    <source>
        <dbReference type="ARBA" id="ARBA00004123"/>
    </source>
</evidence>
<comment type="function">
    <text evidence="7">DNA-dependent RNA polymerase catalyzes the transcription of DNA into RNA using the four ribonucleoside triphosphates as substrates. Specific core component of RNA polymerase III which synthesizes small RNAs, such as 5S rRNA and tRNAs.</text>
</comment>
<name>A0A8K0N334_COCNU</name>
<evidence type="ECO:0000256" key="6">
    <source>
        <dbReference type="ARBA" id="ARBA00023242"/>
    </source>
</evidence>
<evidence type="ECO:0000256" key="5">
    <source>
        <dbReference type="ARBA" id="ARBA00023163"/>
    </source>
</evidence>
<dbReference type="Gene3D" id="1.10.10.10">
    <property type="entry name" value="Winged helix-like DNA-binding domain superfamily/Winged helix DNA-binding domain"/>
    <property type="match status" value="1"/>
</dbReference>
<accession>A0A8K0N334</accession>
<evidence type="ECO:0000256" key="8">
    <source>
        <dbReference type="SAM" id="SignalP"/>
    </source>
</evidence>
<dbReference type="InterPro" id="IPR013197">
    <property type="entry name" value="RNA_pol_III_RPC82-rel_HTH"/>
</dbReference>
<dbReference type="PANTHER" id="PTHR12949">
    <property type="entry name" value="RNA POLYMERASE III DNA DIRECTED -RELATED"/>
    <property type="match status" value="1"/>
</dbReference>
<dbReference type="AlphaFoldDB" id="A0A8K0N334"/>
<evidence type="ECO:0000256" key="4">
    <source>
        <dbReference type="ARBA" id="ARBA00022478"/>
    </source>
</evidence>
<dbReference type="OrthoDB" id="784155at2759"/>
<comment type="subcellular location">
    <subcellularLocation>
        <location evidence="1 7">Nucleus</location>
    </subcellularLocation>
</comment>
<dbReference type="GO" id="GO:0003697">
    <property type="term" value="F:single-stranded DNA binding"/>
    <property type="evidence" value="ECO:0007669"/>
    <property type="project" value="UniProtKB-UniRule"/>
</dbReference>
<dbReference type="Pfam" id="PF08221">
    <property type="entry name" value="HTH_9"/>
    <property type="match status" value="1"/>
</dbReference>
<keyword evidence="4 7" id="KW-0240">DNA-directed RNA polymerase</keyword>
<dbReference type="EMBL" id="CM017877">
    <property type="protein sequence ID" value="KAG1346687.1"/>
    <property type="molecule type" value="Genomic_DNA"/>
</dbReference>
<dbReference type="InterPro" id="IPR036388">
    <property type="entry name" value="WH-like_DNA-bd_sf"/>
</dbReference>
<gene>
    <name evidence="10" type="ORF">COCNU_06G005160</name>
</gene>
<reference evidence="10" key="2">
    <citation type="submission" date="2019-07" db="EMBL/GenBank/DDBJ databases">
        <authorList>
            <person name="Yang Y."/>
            <person name="Bocs S."/>
            <person name="Baudouin L."/>
        </authorList>
    </citation>
    <scope>NUCLEOTIDE SEQUENCE</scope>
    <source>
        <tissue evidence="10">Spear leaf of Hainan Tall coconut</tissue>
    </source>
</reference>
<evidence type="ECO:0000256" key="2">
    <source>
        <dbReference type="ARBA" id="ARBA00007206"/>
    </source>
</evidence>
<organism evidence="10 11">
    <name type="scientific">Cocos nucifera</name>
    <name type="common">Coconut palm</name>
    <dbReference type="NCBI Taxonomy" id="13894"/>
    <lineage>
        <taxon>Eukaryota</taxon>
        <taxon>Viridiplantae</taxon>
        <taxon>Streptophyta</taxon>
        <taxon>Embryophyta</taxon>
        <taxon>Tracheophyta</taxon>
        <taxon>Spermatophyta</taxon>
        <taxon>Magnoliopsida</taxon>
        <taxon>Liliopsida</taxon>
        <taxon>Arecaceae</taxon>
        <taxon>Arecoideae</taxon>
        <taxon>Cocoseae</taxon>
        <taxon>Attaleinae</taxon>
        <taxon>Cocos</taxon>
    </lineage>
</organism>
<evidence type="ECO:0000256" key="7">
    <source>
        <dbReference type="RuleBase" id="RU367076"/>
    </source>
</evidence>
<comment type="subunit">
    <text evidence="7">Component of the RNA polymerase III (Pol III) complex consisting of 17 subunits.</text>
</comment>
<dbReference type="Proteomes" id="UP000797356">
    <property type="component" value="Chromosome 6"/>
</dbReference>
<dbReference type="PANTHER" id="PTHR12949:SF0">
    <property type="entry name" value="DNA-DIRECTED RNA POLYMERASE III SUBUNIT RPC3"/>
    <property type="match status" value="1"/>
</dbReference>
<keyword evidence="5 7" id="KW-0804">Transcription</keyword>
<evidence type="ECO:0000259" key="9">
    <source>
        <dbReference type="Pfam" id="PF08221"/>
    </source>
</evidence>
<evidence type="ECO:0000256" key="3">
    <source>
        <dbReference type="ARBA" id="ARBA00016689"/>
    </source>
</evidence>
<keyword evidence="11" id="KW-1185">Reference proteome</keyword>
<protein>
    <recommendedName>
        <fullName evidence="3 7">DNA-directed RNA polymerase III subunit RPC3</fullName>
        <shortName evidence="7">RNA polymerase III subunit C3</shortName>
    </recommendedName>
</protein>